<name>A0A1H8CTT5_9BURK</name>
<sequence>MPTLLQVDFPYQGPWGEEMHTAMRGLAESIAQEAGLIWKIWTENQQTQEAGGIYLFADRESAEAYLAMHTARLKSFGVPHVNAKLFSVNTGLSGIDRGPVRGA</sequence>
<gene>
    <name evidence="1" type="ORF">SAMN02745977_00047</name>
</gene>
<protein>
    <submittedName>
        <fullName evidence="1">Putative mono-oxygenase ydhR</fullName>
    </submittedName>
</protein>
<dbReference type="Proteomes" id="UP000199531">
    <property type="component" value="Unassembled WGS sequence"/>
</dbReference>
<keyword evidence="2" id="KW-1185">Reference proteome</keyword>
<dbReference type="InterPro" id="IPR011008">
    <property type="entry name" value="Dimeric_a/b-barrel"/>
</dbReference>
<dbReference type="NCBIfam" id="NF008333">
    <property type="entry name" value="PRK11118.1"/>
    <property type="match status" value="1"/>
</dbReference>
<dbReference type="AlphaFoldDB" id="A0A1H8CTT5"/>
<dbReference type="STRING" id="1121117.SAMN02745977_00047"/>
<accession>A0A1H8CTT5</accession>
<dbReference type="Pfam" id="PF08803">
    <property type="entry name" value="ydhR"/>
    <property type="match status" value="1"/>
</dbReference>
<dbReference type="OrthoDB" id="1440627at2"/>
<dbReference type="PANTHER" id="PTHR39169">
    <property type="match status" value="1"/>
</dbReference>
<dbReference type="EMBL" id="FOCW01000001">
    <property type="protein sequence ID" value="SEM98282.1"/>
    <property type="molecule type" value="Genomic_DNA"/>
</dbReference>
<dbReference type="RefSeq" id="WP_091812673.1">
    <property type="nucleotide sequence ID" value="NZ_FOCW01000001.1"/>
</dbReference>
<reference evidence="1 2" key="1">
    <citation type="submission" date="2016-10" db="EMBL/GenBank/DDBJ databases">
        <authorList>
            <person name="de Groot N.N."/>
        </authorList>
    </citation>
    <scope>NUCLEOTIDE SEQUENCE [LARGE SCALE GENOMIC DNA]</scope>
    <source>
        <strain evidence="1 2">DSM 15123</strain>
    </source>
</reference>
<proteinExistence type="predicted"/>
<evidence type="ECO:0000313" key="2">
    <source>
        <dbReference type="Proteomes" id="UP000199531"/>
    </source>
</evidence>
<dbReference type="SUPFAM" id="SSF54909">
    <property type="entry name" value="Dimeric alpha+beta barrel"/>
    <property type="match status" value="1"/>
</dbReference>
<organism evidence="1 2">
    <name type="scientific">Brachymonas denitrificans DSM 15123</name>
    <dbReference type="NCBI Taxonomy" id="1121117"/>
    <lineage>
        <taxon>Bacteria</taxon>
        <taxon>Pseudomonadati</taxon>
        <taxon>Pseudomonadota</taxon>
        <taxon>Betaproteobacteria</taxon>
        <taxon>Burkholderiales</taxon>
        <taxon>Comamonadaceae</taxon>
        <taxon>Brachymonas</taxon>
    </lineage>
</organism>
<dbReference type="InterPro" id="IPR014910">
    <property type="entry name" value="YdhR"/>
</dbReference>
<evidence type="ECO:0000313" key="1">
    <source>
        <dbReference type="EMBL" id="SEM98282.1"/>
    </source>
</evidence>
<dbReference type="Gene3D" id="3.30.70.100">
    <property type="match status" value="1"/>
</dbReference>
<dbReference type="PANTHER" id="PTHR39169:SF1">
    <property type="entry name" value="MONOOXYGENASE YDHR-RELATED"/>
    <property type="match status" value="1"/>
</dbReference>